<evidence type="ECO:0000313" key="1">
    <source>
        <dbReference type="Proteomes" id="UP000095286"/>
    </source>
</evidence>
<dbReference type="Proteomes" id="UP000095286">
    <property type="component" value="Unplaced"/>
</dbReference>
<name>A0AC35TNW4_9BILA</name>
<dbReference type="WBParaSite" id="RSKR_0000246100.1">
    <property type="protein sequence ID" value="RSKR_0000246100.1"/>
    <property type="gene ID" value="RSKR_0000246100"/>
</dbReference>
<organism evidence="1 2">
    <name type="scientific">Rhabditophanes sp. KR3021</name>
    <dbReference type="NCBI Taxonomy" id="114890"/>
    <lineage>
        <taxon>Eukaryota</taxon>
        <taxon>Metazoa</taxon>
        <taxon>Ecdysozoa</taxon>
        <taxon>Nematoda</taxon>
        <taxon>Chromadorea</taxon>
        <taxon>Rhabditida</taxon>
        <taxon>Tylenchina</taxon>
        <taxon>Panagrolaimomorpha</taxon>
        <taxon>Strongyloidoidea</taxon>
        <taxon>Alloionematidae</taxon>
        <taxon>Rhabditophanes</taxon>
    </lineage>
</organism>
<reference evidence="2" key="1">
    <citation type="submission" date="2016-11" db="UniProtKB">
        <authorList>
            <consortium name="WormBaseParasite"/>
        </authorList>
    </citation>
    <scope>IDENTIFICATION</scope>
    <source>
        <strain evidence="2">KR3021</strain>
    </source>
</reference>
<sequence>MSSTDLSLEIARDESGEIVQEEDLMSLPEEDKVIIKLEKTYEFDERCEVIEEENSDQIEAELEENAGDHHSENTLEEELEQQDEVHEADNELGGQQEEGYIEENCPEVEQMKEGHKPISEPIVLETAGQITRMTVNDEEGLPKPEDRIIVSRLAKKLAEPKEETSPSEAVSKKPLDFPDFEEIAAAKSLENQDPVQEDSRDPNVVKCGEPDEHDWAKKNIKSGKKVNDLIARFNTGAFQGDAGEGSTYKSDYGVGKGQGQLRQSVFH</sequence>
<protein>
    <submittedName>
        <fullName evidence="2">Uncharacterized protein</fullName>
    </submittedName>
</protein>
<evidence type="ECO:0000313" key="2">
    <source>
        <dbReference type="WBParaSite" id="RSKR_0000246100.1"/>
    </source>
</evidence>
<accession>A0AC35TNW4</accession>
<proteinExistence type="predicted"/>